<protein>
    <submittedName>
        <fullName evidence="1">DgyrCDS12193</fullName>
    </submittedName>
</protein>
<accession>A0A7I8W5R6</accession>
<dbReference type="AlphaFoldDB" id="A0A7I8W5R6"/>
<dbReference type="PANTHER" id="PTHR35247:SF1">
    <property type="entry name" value="TESTIS-EXPRESSED PROTEIN 43"/>
    <property type="match status" value="1"/>
</dbReference>
<comment type="caution">
    <text evidence="1">The sequence shown here is derived from an EMBL/GenBank/DDBJ whole genome shotgun (WGS) entry which is preliminary data.</text>
</comment>
<keyword evidence="2" id="KW-1185">Reference proteome</keyword>
<evidence type="ECO:0000313" key="1">
    <source>
        <dbReference type="EMBL" id="CAD5123886.1"/>
    </source>
</evidence>
<dbReference type="OrthoDB" id="9972026at2759"/>
<sequence>METPAELRAPKGKTIRNPVNSRLHPIIPRLYIPEWQRDMKNRNLLIKNAEEGGIPHYEHDVNLFLDKREQLSYNVEDRDRVHAKYSLPPRSLLLRPPFHHHSSKYQSTLMQRRDDPNERYGHQFSKNTEDCYETYDKEKTVKLCAI</sequence>
<dbReference type="Pfam" id="PF14983">
    <property type="entry name" value="SPMIP10-like"/>
    <property type="match status" value="1"/>
</dbReference>
<reference evidence="1 2" key="1">
    <citation type="submission" date="2020-08" db="EMBL/GenBank/DDBJ databases">
        <authorList>
            <person name="Hejnol A."/>
        </authorList>
    </citation>
    <scope>NUCLEOTIDE SEQUENCE [LARGE SCALE GENOMIC DNA]</scope>
</reference>
<evidence type="ECO:0000313" key="2">
    <source>
        <dbReference type="Proteomes" id="UP000549394"/>
    </source>
</evidence>
<dbReference type="Proteomes" id="UP000549394">
    <property type="component" value="Unassembled WGS sequence"/>
</dbReference>
<name>A0A7I8W5R6_9ANNE</name>
<dbReference type="PANTHER" id="PTHR35247">
    <property type="entry name" value="TESTIS-EXPRESSED PROTEIN 43"/>
    <property type="match status" value="1"/>
</dbReference>
<proteinExistence type="predicted"/>
<dbReference type="EMBL" id="CAJFCJ010000019">
    <property type="protein sequence ID" value="CAD5123886.1"/>
    <property type="molecule type" value="Genomic_DNA"/>
</dbReference>
<gene>
    <name evidence="1" type="ORF">DGYR_LOCUS11515</name>
</gene>
<dbReference type="InterPro" id="IPR027965">
    <property type="entry name" value="SPMIP10"/>
</dbReference>
<organism evidence="1 2">
    <name type="scientific">Dimorphilus gyrociliatus</name>
    <dbReference type="NCBI Taxonomy" id="2664684"/>
    <lineage>
        <taxon>Eukaryota</taxon>
        <taxon>Metazoa</taxon>
        <taxon>Spiralia</taxon>
        <taxon>Lophotrochozoa</taxon>
        <taxon>Annelida</taxon>
        <taxon>Polychaeta</taxon>
        <taxon>Polychaeta incertae sedis</taxon>
        <taxon>Dinophilidae</taxon>
        <taxon>Dimorphilus</taxon>
    </lineage>
</organism>